<keyword evidence="2" id="KW-0677">Repeat</keyword>
<keyword evidence="1 3" id="KW-0853">WD repeat</keyword>
<dbReference type="PROSITE" id="PS50082">
    <property type="entry name" value="WD_REPEATS_2"/>
    <property type="match status" value="1"/>
</dbReference>
<name>A9NWA1_PICSI</name>
<dbReference type="Pfam" id="PF00400">
    <property type="entry name" value="WD40"/>
    <property type="match status" value="1"/>
</dbReference>
<evidence type="ECO:0000256" key="1">
    <source>
        <dbReference type="ARBA" id="ARBA00022574"/>
    </source>
</evidence>
<dbReference type="AlphaFoldDB" id="A9NWA1"/>
<dbReference type="EMBL" id="EF085609">
    <property type="protein sequence ID" value="ABK24912.1"/>
    <property type="molecule type" value="mRNA"/>
</dbReference>
<dbReference type="SUPFAM" id="SSF50978">
    <property type="entry name" value="WD40 repeat-like"/>
    <property type="match status" value="1"/>
</dbReference>
<accession>A9NWA1</accession>
<feature type="repeat" description="WD" evidence="3">
    <location>
        <begin position="90"/>
        <end position="122"/>
    </location>
</feature>
<dbReference type="InterPro" id="IPR036322">
    <property type="entry name" value="WD40_repeat_dom_sf"/>
</dbReference>
<dbReference type="PANTHER" id="PTHR10971">
    <property type="entry name" value="MRNA EXPORT FACTOR AND BUB3"/>
    <property type="match status" value="1"/>
</dbReference>
<dbReference type="InterPro" id="IPR001680">
    <property type="entry name" value="WD40_rpt"/>
</dbReference>
<organism evidence="4">
    <name type="scientific">Picea sitchensis</name>
    <name type="common">Sitka spruce</name>
    <name type="synonym">Pinus sitchensis</name>
    <dbReference type="NCBI Taxonomy" id="3332"/>
    <lineage>
        <taxon>Eukaryota</taxon>
        <taxon>Viridiplantae</taxon>
        <taxon>Streptophyta</taxon>
        <taxon>Embryophyta</taxon>
        <taxon>Tracheophyta</taxon>
        <taxon>Spermatophyta</taxon>
        <taxon>Pinopsida</taxon>
        <taxon>Pinidae</taxon>
        <taxon>Conifers I</taxon>
        <taxon>Pinales</taxon>
        <taxon>Pinaceae</taxon>
        <taxon>Picea</taxon>
    </lineage>
</organism>
<dbReference type="SMART" id="SM00320">
    <property type="entry name" value="WD40"/>
    <property type="match status" value="5"/>
</dbReference>
<dbReference type="Gene3D" id="2.130.10.10">
    <property type="entry name" value="YVTN repeat-like/Quinoprotein amine dehydrogenase"/>
    <property type="match status" value="1"/>
</dbReference>
<evidence type="ECO:0000313" key="4">
    <source>
        <dbReference type="EMBL" id="ABK24912.1"/>
    </source>
</evidence>
<reference evidence="4" key="1">
    <citation type="journal article" date="2008" name="BMC Genomics">
        <title>A conifer genomics resource of 200,000 spruce (Picea spp.) ESTs and 6,464 high-quality, sequence-finished full-length cDNAs for Sitka spruce (Picea sitchensis).</title>
        <authorList>
            <person name="Ralph S.G."/>
            <person name="Chun H.J."/>
            <person name="Kolosova N."/>
            <person name="Cooper D."/>
            <person name="Oddy C."/>
            <person name="Ritland C.E."/>
            <person name="Kirkpatrick R."/>
            <person name="Moore R."/>
            <person name="Barber S."/>
            <person name="Holt R.A."/>
            <person name="Jones S.J."/>
            <person name="Marra M.A."/>
            <person name="Douglas C.J."/>
            <person name="Ritland K."/>
            <person name="Bohlmann J."/>
        </authorList>
    </citation>
    <scope>NUCLEOTIDE SEQUENCE</scope>
    <source>
        <tissue evidence="4">Bark</tissue>
    </source>
</reference>
<dbReference type="PROSITE" id="PS50294">
    <property type="entry name" value="WD_REPEATS_REGION"/>
    <property type="match status" value="1"/>
</dbReference>
<evidence type="ECO:0000256" key="3">
    <source>
        <dbReference type="PROSITE-ProRule" id="PRU00221"/>
    </source>
</evidence>
<protein>
    <submittedName>
        <fullName evidence="4">Uncharacterized protein</fullName>
    </submittedName>
</protein>
<dbReference type="InterPro" id="IPR015943">
    <property type="entry name" value="WD40/YVTN_repeat-like_dom_sf"/>
</dbReference>
<sequence>MEKHGRELVSPPEDAISRARFSLHSNKLLVSSWDSSVTLYDVDENVARVKFSHPTQPLDCCFLDDFNGLSGDSDGTVRRYNFSTQKEDILGKHEALVNSVEFSEVTGQIITGSWDKNLRFWDARVADGSERTAVHKCEQPAIVECMSLAGYYLVVASGITTINIYDLRNVSRPMQERRSPLKYKTVSIGCYPNHLGYAIGSVDGRVALEFFDLSESLQTNSYAFRCLPKSRNATCSLSAAVNAIEYHPIYGSFSTGDNDGYCLTWNGEKKKMLYQYPRYPSSIASLSYNRDGQLLAVASSYTYQGDEKMNETTHIFIENVNDAHASIV</sequence>
<proteinExistence type="evidence at transcript level"/>
<evidence type="ECO:0000256" key="2">
    <source>
        <dbReference type="ARBA" id="ARBA00022737"/>
    </source>
</evidence>